<dbReference type="GO" id="GO:0016301">
    <property type="term" value="F:kinase activity"/>
    <property type="evidence" value="ECO:0007669"/>
    <property type="project" value="UniProtKB-KW"/>
</dbReference>
<organism evidence="1 2">
    <name type="scientific">Popillia japonica</name>
    <name type="common">Japanese beetle</name>
    <dbReference type="NCBI Taxonomy" id="7064"/>
    <lineage>
        <taxon>Eukaryota</taxon>
        <taxon>Metazoa</taxon>
        <taxon>Ecdysozoa</taxon>
        <taxon>Arthropoda</taxon>
        <taxon>Hexapoda</taxon>
        <taxon>Insecta</taxon>
        <taxon>Pterygota</taxon>
        <taxon>Neoptera</taxon>
        <taxon>Endopterygota</taxon>
        <taxon>Coleoptera</taxon>
        <taxon>Polyphaga</taxon>
        <taxon>Scarabaeiformia</taxon>
        <taxon>Scarabaeidae</taxon>
        <taxon>Rutelinae</taxon>
        <taxon>Popillia</taxon>
    </lineage>
</organism>
<dbReference type="PANTHER" id="PTHR45913:SF19">
    <property type="entry name" value="LOW QUALITY PROTEIN: ZINC FINGER BED DOMAIN-CONTAINING PROTEIN 5-LIKE"/>
    <property type="match status" value="1"/>
</dbReference>
<gene>
    <name evidence="1" type="ORF">QE152_g25107</name>
</gene>
<protein>
    <submittedName>
        <fullName evidence="1">Ecdysteroid kinase-like family</fullName>
    </submittedName>
</protein>
<keyword evidence="1" id="KW-0808">Transferase</keyword>
<accession>A0AAW1K3B5</accession>
<keyword evidence="1" id="KW-0418">Kinase</keyword>
<dbReference type="SUPFAM" id="SSF56112">
    <property type="entry name" value="Protein kinase-like (PK-like)"/>
    <property type="match status" value="1"/>
</dbReference>
<dbReference type="Pfam" id="PF02958">
    <property type="entry name" value="EcKL"/>
    <property type="match status" value="1"/>
</dbReference>
<comment type="caution">
    <text evidence="1">The sequence shown here is derived from an EMBL/GenBank/DDBJ whole genome shotgun (WGS) entry which is preliminary data.</text>
</comment>
<dbReference type="PANTHER" id="PTHR45913">
    <property type="entry name" value="EPM2A-INTERACTING PROTEIN 1"/>
    <property type="match status" value="1"/>
</dbReference>
<dbReference type="InterPro" id="IPR004119">
    <property type="entry name" value="EcKL"/>
</dbReference>
<dbReference type="InterPro" id="IPR011009">
    <property type="entry name" value="Kinase-like_dom_sf"/>
</dbReference>
<dbReference type="AlphaFoldDB" id="A0AAW1K3B5"/>
<keyword evidence="2" id="KW-1185">Reference proteome</keyword>
<evidence type="ECO:0000313" key="2">
    <source>
        <dbReference type="Proteomes" id="UP001458880"/>
    </source>
</evidence>
<dbReference type="Proteomes" id="UP001458880">
    <property type="component" value="Unassembled WGS sequence"/>
</dbReference>
<proteinExistence type="predicted"/>
<reference evidence="1 2" key="1">
    <citation type="journal article" date="2024" name="BMC Genomics">
        <title>De novo assembly and annotation of Popillia japonica's genome with initial clues to its potential as an invasive pest.</title>
        <authorList>
            <person name="Cucini C."/>
            <person name="Boschi S."/>
            <person name="Funari R."/>
            <person name="Cardaioli E."/>
            <person name="Iannotti N."/>
            <person name="Marturano G."/>
            <person name="Paoli F."/>
            <person name="Bruttini M."/>
            <person name="Carapelli A."/>
            <person name="Frati F."/>
            <person name="Nardi F."/>
        </authorList>
    </citation>
    <scope>NUCLEOTIDE SEQUENCE [LARGE SCALE GENOMIC DNA]</scope>
    <source>
        <strain evidence="1">DMR45628</strain>
    </source>
</reference>
<name>A0AAW1K3B5_POPJA</name>
<evidence type="ECO:0000313" key="1">
    <source>
        <dbReference type="EMBL" id="KAK9712053.1"/>
    </source>
</evidence>
<dbReference type="EMBL" id="JASPKY010000269">
    <property type="protein sequence ID" value="KAK9712053.1"/>
    <property type="molecule type" value="Genomic_DNA"/>
</dbReference>
<sequence length="199" mass="22916">MMFLYEDGDSKNPIDMMMIDWQLLRPASPVYDMSYFFLTISPEELLNRTDEFLKVYHDELSRRIRELGDNNTIKEELLISQELETTSKGKDVMKIICDYFERHGIEWKRLAGFCTDGAPAMLGSRSGLATLVKEKNPSTVTMHCIIHRQALASKTLPEDLSNTMKLATKMMNTVKNSAFNSRIFRKLCAALDSEYETYC</sequence>